<keyword evidence="9 19" id="KW-0012">Acyltransferase</keyword>
<dbReference type="PANTHER" id="PTHR10434">
    <property type="entry name" value="1-ACYL-SN-GLYCEROL-3-PHOSPHATE ACYLTRANSFERASE"/>
    <property type="match status" value="1"/>
</dbReference>
<comment type="catalytic activity">
    <reaction evidence="16">
        <text>1-(9Z-octadecenoyl)-sn-glycero-3-phosphate + (9Z,12Z)-octadecadienoyl-CoA = 1-(9Z)-octadecenoyl-2-(9Z,12Z)-octadecadienoyl-sn-glycero-3-phosphate + CoA</text>
        <dbReference type="Rhea" id="RHEA:37159"/>
        <dbReference type="ChEBI" id="CHEBI:57287"/>
        <dbReference type="ChEBI" id="CHEBI:57383"/>
        <dbReference type="ChEBI" id="CHEBI:74544"/>
        <dbReference type="ChEBI" id="CHEBI:74563"/>
    </reaction>
    <physiologicalReaction direction="left-to-right" evidence="16">
        <dbReference type="Rhea" id="RHEA:37160"/>
    </physiologicalReaction>
</comment>
<dbReference type="CDD" id="cd07989">
    <property type="entry name" value="LPLAT_AGPAT-like"/>
    <property type="match status" value="1"/>
</dbReference>
<comment type="catalytic activity">
    <reaction evidence="3">
        <text>1-(9Z-octadecenoyl)-sn-glycero-3-phosphate + hexadecanoyl-CoA = 1-(9Z)-octadecenoyl-2-hexadecanoyl-sn-glycero-3-phosphate + CoA</text>
        <dbReference type="Rhea" id="RHEA:37143"/>
        <dbReference type="ChEBI" id="CHEBI:57287"/>
        <dbReference type="ChEBI" id="CHEBI:57379"/>
        <dbReference type="ChEBI" id="CHEBI:74544"/>
        <dbReference type="ChEBI" id="CHEBI:74551"/>
    </reaction>
    <physiologicalReaction direction="left-to-right" evidence="3">
        <dbReference type="Rhea" id="RHEA:37144"/>
    </physiologicalReaction>
</comment>
<protein>
    <recommendedName>
        <fullName evidence="19">1-acyl-sn-glycerol-3-phosphate acyltransferase</fullName>
        <ecNumber evidence="19">2.3.1.51</ecNumber>
    </recommendedName>
</protein>
<comment type="domain">
    <text evidence="19">The HXXXXD motif is essential for acyltransferase activity and may constitute the binding site for the phosphate moiety of the glycerol-3-phosphate.</text>
</comment>
<comment type="catalytic activity">
    <reaction evidence="18">
        <text>1-(9Z-octadecenoyl)-sn-glycero-3-phosphate + (9Z)-octadecenoyl-CoA = 1,2-di-(9Z-octadecenoyl)-sn-glycero-3-phosphate + CoA</text>
        <dbReference type="Rhea" id="RHEA:37131"/>
        <dbReference type="ChEBI" id="CHEBI:57287"/>
        <dbReference type="ChEBI" id="CHEBI:57387"/>
        <dbReference type="ChEBI" id="CHEBI:74544"/>
        <dbReference type="ChEBI" id="CHEBI:74546"/>
    </reaction>
    <physiologicalReaction direction="left-to-right" evidence="18">
        <dbReference type="Rhea" id="RHEA:37132"/>
    </physiologicalReaction>
</comment>
<evidence type="ECO:0000256" key="4">
    <source>
        <dbReference type="ARBA" id="ARBA00001783"/>
    </source>
</evidence>
<comment type="pathway">
    <text evidence="6">Phospholipid metabolism; CDP-diacylglycerol biosynthesis; CDP-diacylglycerol from sn-glycerol 3-phosphate: step 2/3.</text>
</comment>
<dbReference type="EMBL" id="JAATIS010009265">
    <property type="protein sequence ID" value="KAG2455867.1"/>
    <property type="molecule type" value="Genomic_DNA"/>
</dbReference>
<feature type="non-terminal residue" evidence="23">
    <location>
        <position position="292"/>
    </location>
</feature>
<dbReference type="PANTHER" id="PTHR10434:SF11">
    <property type="entry name" value="1-ACYL-SN-GLYCEROL-3-PHOSPHATE ACYLTRANSFERASE"/>
    <property type="match status" value="1"/>
</dbReference>
<reference evidence="23 24" key="1">
    <citation type="journal article" date="2021" name="Cell">
        <title>Tracing the genetic footprints of vertebrate landing in non-teleost ray-finned fishes.</title>
        <authorList>
            <person name="Bi X."/>
            <person name="Wang K."/>
            <person name="Yang L."/>
            <person name="Pan H."/>
            <person name="Jiang H."/>
            <person name="Wei Q."/>
            <person name="Fang M."/>
            <person name="Yu H."/>
            <person name="Zhu C."/>
            <person name="Cai Y."/>
            <person name="He Y."/>
            <person name="Gan X."/>
            <person name="Zeng H."/>
            <person name="Yu D."/>
            <person name="Zhu Y."/>
            <person name="Jiang H."/>
            <person name="Qiu Q."/>
            <person name="Yang H."/>
            <person name="Zhang Y.E."/>
            <person name="Wang W."/>
            <person name="Zhu M."/>
            <person name="He S."/>
            <person name="Zhang G."/>
        </authorList>
    </citation>
    <scope>NUCLEOTIDE SEQUENCE [LARGE SCALE GENOMIC DNA]</scope>
    <source>
        <strain evidence="23">Bchr_013</strain>
    </source>
</reference>
<evidence type="ECO:0000256" key="7">
    <source>
        <dbReference type="ARBA" id="ARBA00008655"/>
    </source>
</evidence>
<dbReference type="NCBIfam" id="TIGR00530">
    <property type="entry name" value="AGP_acyltrn"/>
    <property type="match status" value="1"/>
</dbReference>
<dbReference type="GO" id="GO:0005783">
    <property type="term" value="C:endoplasmic reticulum"/>
    <property type="evidence" value="ECO:0007669"/>
    <property type="project" value="TreeGrafter"/>
</dbReference>
<evidence type="ECO:0000313" key="24">
    <source>
        <dbReference type="Proteomes" id="UP000886611"/>
    </source>
</evidence>
<keyword evidence="19" id="KW-0443">Lipid metabolism</keyword>
<evidence type="ECO:0000259" key="22">
    <source>
        <dbReference type="SMART" id="SM00563"/>
    </source>
</evidence>
<evidence type="ECO:0000313" key="23">
    <source>
        <dbReference type="EMBL" id="KAG2455867.1"/>
    </source>
</evidence>
<feature type="signal peptide" evidence="21">
    <location>
        <begin position="1"/>
        <end position="20"/>
    </location>
</feature>
<evidence type="ECO:0000256" key="18">
    <source>
        <dbReference type="ARBA" id="ARBA00049561"/>
    </source>
</evidence>
<evidence type="ECO:0000256" key="11">
    <source>
        <dbReference type="ARBA" id="ARBA00047814"/>
    </source>
</evidence>
<evidence type="ECO:0000256" key="20">
    <source>
        <dbReference type="SAM" id="Phobius"/>
    </source>
</evidence>
<keyword evidence="19" id="KW-0444">Lipid biosynthesis</keyword>
<evidence type="ECO:0000256" key="16">
    <source>
        <dbReference type="ARBA" id="ARBA00049345"/>
    </source>
</evidence>
<evidence type="ECO:0000256" key="13">
    <source>
        <dbReference type="ARBA" id="ARBA00048293"/>
    </source>
</evidence>
<comment type="catalytic activity">
    <reaction evidence="4">
        <text>1-(9Z-octadecenoyl)-sn-glycero-3-phosphate + tetradecanoyl-CoA = 1-(9Z)-octadecenoyl-2-tetradecanoyl-sn-glycero-3-phosphate + CoA</text>
        <dbReference type="Rhea" id="RHEA:37171"/>
        <dbReference type="ChEBI" id="CHEBI:57287"/>
        <dbReference type="ChEBI" id="CHEBI:57385"/>
        <dbReference type="ChEBI" id="CHEBI:74544"/>
        <dbReference type="ChEBI" id="CHEBI:74579"/>
    </reaction>
    <physiologicalReaction direction="left-to-right" evidence="4">
        <dbReference type="Rhea" id="RHEA:37172"/>
    </physiologicalReaction>
</comment>
<gene>
    <name evidence="23" type="primary">Agpat1</name>
    <name evidence="23" type="ORF">GTO96_0006753</name>
</gene>
<feature type="transmembrane region" description="Helical" evidence="20">
    <location>
        <begin position="32"/>
        <end position="52"/>
    </location>
</feature>
<evidence type="ECO:0000256" key="14">
    <source>
        <dbReference type="ARBA" id="ARBA00048956"/>
    </source>
</evidence>
<evidence type="ECO:0000256" key="12">
    <source>
        <dbReference type="ARBA" id="ARBA00048105"/>
    </source>
</evidence>
<comment type="catalytic activity">
    <reaction evidence="13">
        <text>1-(9Z,12Z,15Z)-octadecatrienoyl-sn-glycero-3-phosphate + (9Z)-octadecenoyl-CoA = 1-(9Z,12Z,15Z)-octadecatrienoyl-2-(9Z)-octadecenoyl-sn-glycero-3-phosphate + CoA</text>
        <dbReference type="Rhea" id="RHEA:37139"/>
        <dbReference type="ChEBI" id="CHEBI:57287"/>
        <dbReference type="ChEBI" id="CHEBI:57387"/>
        <dbReference type="ChEBI" id="CHEBI:74549"/>
        <dbReference type="ChEBI" id="CHEBI:74550"/>
    </reaction>
    <physiologicalReaction direction="left-to-right" evidence="13">
        <dbReference type="Rhea" id="RHEA:37140"/>
    </physiologicalReaction>
</comment>
<comment type="catalytic activity">
    <reaction evidence="1">
        <text>(11Z)-octadecenoyl-CoA + 1-(9Z-octadecenoyl)-sn-glycero-3-phosphate = 1-(9Z)-octadecenoyl-2-(11Z)-octadecenoyl-sn-glycero-3-phosphate + CoA</text>
        <dbReference type="Rhea" id="RHEA:37603"/>
        <dbReference type="ChEBI" id="CHEBI:57287"/>
        <dbReference type="ChEBI" id="CHEBI:74544"/>
        <dbReference type="ChEBI" id="CHEBI:75121"/>
        <dbReference type="ChEBI" id="CHEBI:75122"/>
    </reaction>
    <physiologicalReaction direction="left-to-right" evidence="1">
        <dbReference type="Rhea" id="RHEA:37604"/>
    </physiologicalReaction>
</comment>
<evidence type="ECO:0000256" key="1">
    <source>
        <dbReference type="ARBA" id="ARBA00000091"/>
    </source>
</evidence>
<evidence type="ECO:0000256" key="9">
    <source>
        <dbReference type="ARBA" id="ARBA00023315"/>
    </source>
</evidence>
<comment type="catalytic activity">
    <reaction evidence="17">
        <text>1-eicosanoyl-sn-glycero-3-phosphate + (9Z)-octadecenoyl-CoA = 1-eicosanoyl-2-(9Z)-octadecenoyl-sn-glycero-3-phosphate + CoA</text>
        <dbReference type="Rhea" id="RHEA:37183"/>
        <dbReference type="ChEBI" id="CHEBI:57287"/>
        <dbReference type="ChEBI" id="CHEBI:57387"/>
        <dbReference type="ChEBI" id="CHEBI:74583"/>
        <dbReference type="ChEBI" id="CHEBI:74584"/>
    </reaction>
    <physiologicalReaction direction="left-to-right" evidence="17">
        <dbReference type="Rhea" id="RHEA:37184"/>
    </physiologicalReaction>
</comment>
<keyword evidence="19" id="KW-1208">Phospholipid metabolism</keyword>
<name>A0A8X7WVY9_POLSE</name>
<dbReference type="AlphaFoldDB" id="A0A8X7WVY9"/>
<evidence type="ECO:0000256" key="21">
    <source>
        <dbReference type="SAM" id="SignalP"/>
    </source>
</evidence>
<dbReference type="Pfam" id="PF01553">
    <property type="entry name" value="Acyltransferase"/>
    <property type="match status" value="1"/>
</dbReference>
<comment type="catalytic activity">
    <reaction evidence="2">
        <text>a 1-acyl-sn-glycero-3-phosphate + an acyl-CoA = a 1,2-diacyl-sn-glycero-3-phosphate + CoA</text>
        <dbReference type="Rhea" id="RHEA:19709"/>
        <dbReference type="ChEBI" id="CHEBI:57287"/>
        <dbReference type="ChEBI" id="CHEBI:57970"/>
        <dbReference type="ChEBI" id="CHEBI:58342"/>
        <dbReference type="ChEBI" id="CHEBI:58608"/>
        <dbReference type="EC" id="2.3.1.51"/>
    </reaction>
    <physiologicalReaction direction="left-to-right" evidence="2">
        <dbReference type="Rhea" id="RHEA:19710"/>
    </physiologicalReaction>
</comment>
<feature type="chain" id="PRO_5036452311" description="1-acyl-sn-glycerol-3-phosphate acyltransferase" evidence="21">
    <location>
        <begin position="21"/>
        <end position="292"/>
    </location>
</feature>
<evidence type="ECO:0000256" key="17">
    <source>
        <dbReference type="ARBA" id="ARBA00049491"/>
    </source>
</evidence>
<sequence length="292" mass="31826">MDALTALALLLVLLLPVLLASSHTFVYHFKNVFYVAWMMVIGVVAIPLCLLSSGWRNVDNMRILAWLTRHVKHLLGLKYHVSGLEHLELEGSYVVISNHQSSLDVLGMMEILPDRCTAIAKKELLYAGTVGLVCWLGGVIFINRQKTSDAKSVMAEAAETMLREKLRVWIFPEGTRNLMGSILPFKKGAFHLAVQAQWSSPHTATSTSSGKGALIQVWRVKSGMEGGPGWHAVTSCPSLTGTITMKVLPRIKTKGLTANDASTLSESAHKLMLATFHEISALTAEANGAHGE</sequence>
<keyword evidence="8 19" id="KW-0808">Transferase</keyword>
<comment type="caution">
    <text evidence="23">The sequence shown here is derived from an EMBL/GenBank/DDBJ whole genome shotgun (WGS) entry which is preliminary data.</text>
</comment>
<keyword evidence="24" id="KW-1185">Reference proteome</keyword>
<dbReference type="GO" id="GO:0003841">
    <property type="term" value="F:1-acylglycerol-3-phosphate O-acyltransferase activity"/>
    <property type="evidence" value="ECO:0007669"/>
    <property type="project" value="UniProtKB-UniRule"/>
</dbReference>
<evidence type="ECO:0000256" key="6">
    <source>
        <dbReference type="ARBA" id="ARBA00004728"/>
    </source>
</evidence>
<evidence type="ECO:0000256" key="19">
    <source>
        <dbReference type="RuleBase" id="RU361267"/>
    </source>
</evidence>
<keyword evidence="21" id="KW-0732">Signal</keyword>
<feature type="non-terminal residue" evidence="23">
    <location>
        <position position="1"/>
    </location>
</feature>
<evidence type="ECO:0000256" key="2">
    <source>
        <dbReference type="ARBA" id="ARBA00000300"/>
    </source>
</evidence>
<keyword evidence="20" id="KW-0812">Transmembrane</keyword>
<feature type="transmembrane region" description="Helical" evidence="20">
    <location>
        <begin position="124"/>
        <end position="142"/>
    </location>
</feature>
<feature type="domain" description="Phospholipid/glycerol acyltransferase" evidence="22">
    <location>
        <begin position="93"/>
        <end position="223"/>
    </location>
</feature>
<comment type="similarity">
    <text evidence="7 19">Belongs to the 1-acyl-sn-glycerol-3-phosphate acyltransferase family.</text>
</comment>
<evidence type="ECO:0000256" key="5">
    <source>
        <dbReference type="ARBA" id="ARBA00004086"/>
    </source>
</evidence>
<dbReference type="Proteomes" id="UP000886611">
    <property type="component" value="Unassembled WGS sequence"/>
</dbReference>
<comment type="catalytic activity">
    <reaction evidence="14">
        <text>heptadecanoyl-CoA + 1-(9Z-octadecenoyl)-sn-glycero-3-phosphate = 1-(9Z)-octadecenoyl-2-heptadecanoyl-sn-glycero-3-phosphate + CoA</text>
        <dbReference type="Rhea" id="RHEA:37155"/>
        <dbReference type="ChEBI" id="CHEBI:57287"/>
        <dbReference type="ChEBI" id="CHEBI:74307"/>
        <dbReference type="ChEBI" id="CHEBI:74544"/>
        <dbReference type="ChEBI" id="CHEBI:74558"/>
    </reaction>
    <physiologicalReaction direction="left-to-right" evidence="14">
        <dbReference type="Rhea" id="RHEA:37156"/>
    </physiologicalReaction>
</comment>
<proteinExistence type="inferred from homology"/>
<dbReference type="EC" id="2.3.1.51" evidence="19"/>
<dbReference type="GO" id="GO:0016020">
    <property type="term" value="C:membrane"/>
    <property type="evidence" value="ECO:0007669"/>
    <property type="project" value="InterPro"/>
</dbReference>
<evidence type="ECO:0000256" key="10">
    <source>
        <dbReference type="ARBA" id="ARBA00047525"/>
    </source>
</evidence>
<dbReference type="InterPro" id="IPR004552">
    <property type="entry name" value="AGP_acyltrans"/>
</dbReference>
<comment type="function">
    <text evidence="5">Converts 1-acyl-sn-glycerol-3-phosphate (lysophosphatidic acid or LPA) into 1,2-diacyl-sn-glycerol-3-phosphate (phosphatidic acid or PA) by incorporating an acyl moiety at the sn-2 position of the glycerol backbone.</text>
</comment>
<evidence type="ECO:0000256" key="15">
    <source>
        <dbReference type="ARBA" id="ARBA00048973"/>
    </source>
</evidence>
<comment type="catalytic activity">
    <reaction evidence="10">
        <text>1-hexadecanoyl-sn-glycero-3-phosphate + (9Z)-octadecenoyl-CoA = 1-hexadecanoyl-2-(9Z-octadecenoyl)-sn-glycero-3-phosphate + CoA</text>
        <dbReference type="Rhea" id="RHEA:33187"/>
        <dbReference type="ChEBI" id="CHEBI:57287"/>
        <dbReference type="ChEBI" id="CHEBI:57387"/>
        <dbReference type="ChEBI" id="CHEBI:57518"/>
        <dbReference type="ChEBI" id="CHEBI:64839"/>
    </reaction>
    <physiologicalReaction direction="left-to-right" evidence="10">
        <dbReference type="Rhea" id="RHEA:33188"/>
    </physiologicalReaction>
</comment>
<dbReference type="SUPFAM" id="SSF69593">
    <property type="entry name" value="Glycerol-3-phosphate (1)-acyltransferase"/>
    <property type="match status" value="1"/>
</dbReference>
<keyword evidence="20" id="KW-0472">Membrane</keyword>
<comment type="catalytic activity">
    <reaction evidence="12">
        <text>1-(6Z,9Z,12Z-octadecatrienoyl)-sn-glycero-3-phosphate + (9Z)-octadecenoyl-CoA = (6Z,9Z,12Z)-octadecatrienoyl-2-(9Z)-octadecenoyl-sn-glycero-3-phosphate + CoA</text>
        <dbReference type="Rhea" id="RHEA:37179"/>
        <dbReference type="ChEBI" id="CHEBI:57287"/>
        <dbReference type="ChEBI" id="CHEBI:57387"/>
        <dbReference type="ChEBI" id="CHEBI:74581"/>
        <dbReference type="ChEBI" id="CHEBI:74582"/>
    </reaction>
    <physiologicalReaction direction="left-to-right" evidence="12">
        <dbReference type="Rhea" id="RHEA:37180"/>
    </physiologicalReaction>
</comment>
<dbReference type="InterPro" id="IPR002123">
    <property type="entry name" value="Plipid/glycerol_acylTrfase"/>
</dbReference>
<evidence type="ECO:0000256" key="3">
    <source>
        <dbReference type="ARBA" id="ARBA00000816"/>
    </source>
</evidence>
<keyword evidence="20" id="KW-1133">Transmembrane helix</keyword>
<dbReference type="SMART" id="SM00563">
    <property type="entry name" value="PlsC"/>
    <property type="match status" value="1"/>
</dbReference>
<comment type="catalytic activity">
    <reaction evidence="11">
        <text>1-tetradecanoyl-sn-glycerol 3-phosphate + (9Z)-octadecenoyl-CoA = 1-tetradecanoyl-2-(9Z)-octadecenoyl-sn-glycero-3-phosphate + CoA</text>
        <dbReference type="Rhea" id="RHEA:37187"/>
        <dbReference type="ChEBI" id="CHEBI:57287"/>
        <dbReference type="ChEBI" id="CHEBI:57387"/>
        <dbReference type="ChEBI" id="CHEBI:72683"/>
        <dbReference type="ChEBI" id="CHEBI:74586"/>
    </reaction>
    <physiologicalReaction direction="left-to-right" evidence="11">
        <dbReference type="Rhea" id="RHEA:37188"/>
    </physiologicalReaction>
</comment>
<comment type="catalytic activity">
    <reaction evidence="15">
        <text>pentadecanoyl-CoA + 1-(9Z-octadecenoyl)-sn-glycero-3-phosphate = 1-(9Z)-octadecenoyl-2-pentadecanoyl-sn-glycero-3-phosphate + CoA</text>
        <dbReference type="Rhea" id="RHEA:37175"/>
        <dbReference type="ChEBI" id="CHEBI:57287"/>
        <dbReference type="ChEBI" id="CHEBI:74309"/>
        <dbReference type="ChEBI" id="CHEBI:74544"/>
        <dbReference type="ChEBI" id="CHEBI:74578"/>
    </reaction>
    <physiologicalReaction direction="left-to-right" evidence="15">
        <dbReference type="Rhea" id="RHEA:37176"/>
    </physiologicalReaction>
</comment>
<accession>A0A8X7WVY9</accession>
<evidence type="ECO:0000256" key="8">
    <source>
        <dbReference type="ARBA" id="ARBA00022679"/>
    </source>
</evidence>
<keyword evidence="19" id="KW-0594">Phospholipid biosynthesis</keyword>
<organism evidence="23 24">
    <name type="scientific">Polypterus senegalus</name>
    <name type="common">Senegal bichir</name>
    <dbReference type="NCBI Taxonomy" id="55291"/>
    <lineage>
        <taxon>Eukaryota</taxon>
        <taxon>Metazoa</taxon>
        <taxon>Chordata</taxon>
        <taxon>Craniata</taxon>
        <taxon>Vertebrata</taxon>
        <taxon>Euteleostomi</taxon>
        <taxon>Actinopterygii</taxon>
        <taxon>Polypteriformes</taxon>
        <taxon>Polypteridae</taxon>
        <taxon>Polypterus</taxon>
    </lineage>
</organism>
<dbReference type="GO" id="GO:0006654">
    <property type="term" value="P:phosphatidic acid biosynthetic process"/>
    <property type="evidence" value="ECO:0007669"/>
    <property type="project" value="TreeGrafter"/>
</dbReference>